<keyword evidence="2 5" id="KW-0863">Zinc-finger</keyword>
<protein>
    <recommendedName>
        <fullName evidence="7">MYND-type domain-containing protein</fullName>
    </recommendedName>
</protein>
<dbReference type="Gene3D" id="6.10.140.2220">
    <property type="match status" value="1"/>
</dbReference>
<dbReference type="InterPro" id="IPR011990">
    <property type="entry name" value="TPR-like_helical_dom_sf"/>
</dbReference>
<evidence type="ECO:0000259" key="7">
    <source>
        <dbReference type="PROSITE" id="PS50865"/>
    </source>
</evidence>
<evidence type="ECO:0000313" key="9">
    <source>
        <dbReference type="Proteomes" id="UP000266841"/>
    </source>
</evidence>
<feature type="domain" description="MYND-type" evidence="7">
    <location>
        <begin position="38"/>
        <end position="79"/>
    </location>
</feature>
<feature type="coiled-coil region" evidence="6">
    <location>
        <begin position="294"/>
        <end position="325"/>
    </location>
</feature>
<sequence>YLARRALRRGLFPVQSHGESTSNMSCFVPVADDGYEACANCGKQGSDTVKLRNCTACRLVKYCGVDCQRAHRKQHKKACKQRAAELKDEQLYSQGHERLEGEFCPICTLPIPLRLDEHSALNICCMKRVCRGCDLAARKRGMEDCPFCRSPRPAGDADELAMIQARVAKKDPVAINLLGQKYIFGELGLQKDTRMAVKLWEEAAEIGSIDALFNLGLAHERGEGVKQDMAEGAEFYKKAAMQGHVKSRNNLGCLEGQQGNFNRAVRHFLISAKMGNKNSLEIIQKIFMAGHATKEQYAQALKGYQEALEEMKSHDRDEAKRLRDERGL</sequence>
<dbReference type="OrthoDB" id="2384430at2759"/>
<dbReference type="SMART" id="SM00671">
    <property type="entry name" value="SEL1"/>
    <property type="match status" value="3"/>
</dbReference>
<dbReference type="Gene3D" id="1.25.40.10">
    <property type="entry name" value="Tetratricopeptide repeat domain"/>
    <property type="match status" value="1"/>
</dbReference>
<dbReference type="PANTHER" id="PTHR11102">
    <property type="entry name" value="SEL-1-LIKE PROTEIN"/>
    <property type="match status" value="1"/>
</dbReference>
<keyword evidence="1" id="KW-0479">Metal-binding</keyword>
<evidence type="ECO:0000256" key="4">
    <source>
        <dbReference type="ARBA" id="ARBA00038101"/>
    </source>
</evidence>
<dbReference type="AlphaFoldDB" id="K0TFS4"/>
<dbReference type="eggNOG" id="ENOG502RZ2E">
    <property type="taxonomic scope" value="Eukaryota"/>
</dbReference>
<comment type="caution">
    <text evidence="8">The sequence shown here is derived from an EMBL/GenBank/DDBJ whole genome shotgun (WGS) entry which is preliminary data.</text>
</comment>
<feature type="non-terminal residue" evidence="8">
    <location>
        <position position="1"/>
    </location>
</feature>
<evidence type="ECO:0000256" key="1">
    <source>
        <dbReference type="ARBA" id="ARBA00022723"/>
    </source>
</evidence>
<dbReference type="EMBL" id="AGNL01005793">
    <property type="protein sequence ID" value="EJK72461.1"/>
    <property type="molecule type" value="Genomic_DNA"/>
</dbReference>
<dbReference type="GO" id="GO:0008270">
    <property type="term" value="F:zinc ion binding"/>
    <property type="evidence" value="ECO:0007669"/>
    <property type="project" value="UniProtKB-KW"/>
</dbReference>
<evidence type="ECO:0000256" key="2">
    <source>
        <dbReference type="ARBA" id="ARBA00022771"/>
    </source>
</evidence>
<dbReference type="SUPFAM" id="SSF81901">
    <property type="entry name" value="HCP-like"/>
    <property type="match status" value="1"/>
</dbReference>
<evidence type="ECO:0000313" key="8">
    <source>
        <dbReference type="EMBL" id="EJK72461.1"/>
    </source>
</evidence>
<dbReference type="PROSITE" id="PS01360">
    <property type="entry name" value="ZF_MYND_1"/>
    <property type="match status" value="1"/>
</dbReference>
<dbReference type="GO" id="GO:0036503">
    <property type="term" value="P:ERAD pathway"/>
    <property type="evidence" value="ECO:0007669"/>
    <property type="project" value="TreeGrafter"/>
</dbReference>
<keyword evidence="6" id="KW-0175">Coiled coil</keyword>
<dbReference type="Pfam" id="PF01753">
    <property type="entry name" value="zf-MYND"/>
    <property type="match status" value="1"/>
</dbReference>
<dbReference type="SUPFAM" id="SSF144232">
    <property type="entry name" value="HIT/MYND zinc finger-like"/>
    <property type="match status" value="1"/>
</dbReference>
<dbReference type="PROSITE" id="PS50865">
    <property type="entry name" value="ZF_MYND_2"/>
    <property type="match status" value="1"/>
</dbReference>
<dbReference type="InterPro" id="IPR002893">
    <property type="entry name" value="Znf_MYND"/>
</dbReference>
<name>K0TFS4_THAOC</name>
<evidence type="ECO:0000256" key="5">
    <source>
        <dbReference type="PROSITE-ProRule" id="PRU00134"/>
    </source>
</evidence>
<dbReference type="InterPro" id="IPR050767">
    <property type="entry name" value="Sel1_AlgK"/>
</dbReference>
<organism evidence="8 9">
    <name type="scientific">Thalassiosira oceanica</name>
    <name type="common">Marine diatom</name>
    <dbReference type="NCBI Taxonomy" id="159749"/>
    <lineage>
        <taxon>Eukaryota</taxon>
        <taxon>Sar</taxon>
        <taxon>Stramenopiles</taxon>
        <taxon>Ochrophyta</taxon>
        <taxon>Bacillariophyta</taxon>
        <taxon>Coscinodiscophyceae</taxon>
        <taxon>Thalassiosirophycidae</taxon>
        <taxon>Thalassiosirales</taxon>
        <taxon>Thalassiosiraceae</taxon>
        <taxon>Thalassiosira</taxon>
    </lineage>
</organism>
<reference evidence="8 9" key="1">
    <citation type="journal article" date="2012" name="Genome Biol.">
        <title>Genome and low-iron response of an oceanic diatom adapted to chronic iron limitation.</title>
        <authorList>
            <person name="Lommer M."/>
            <person name="Specht M."/>
            <person name="Roy A.S."/>
            <person name="Kraemer L."/>
            <person name="Andreson R."/>
            <person name="Gutowska M.A."/>
            <person name="Wolf J."/>
            <person name="Bergner S.V."/>
            <person name="Schilhabel M.B."/>
            <person name="Klostermeier U.C."/>
            <person name="Beiko R.G."/>
            <person name="Rosenstiel P."/>
            <person name="Hippler M."/>
            <person name="Laroche J."/>
        </authorList>
    </citation>
    <scope>NUCLEOTIDE SEQUENCE [LARGE SCALE GENOMIC DNA]</scope>
    <source>
        <strain evidence="8 9">CCMP1005</strain>
    </source>
</reference>
<dbReference type="Pfam" id="PF08238">
    <property type="entry name" value="Sel1"/>
    <property type="match status" value="3"/>
</dbReference>
<dbReference type="Proteomes" id="UP000266841">
    <property type="component" value="Unassembled WGS sequence"/>
</dbReference>
<comment type="similarity">
    <text evidence="4">Belongs to the sel-1 family.</text>
</comment>
<dbReference type="SUPFAM" id="SSF57850">
    <property type="entry name" value="RING/U-box"/>
    <property type="match status" value="1"/>
</dbReference>
<evidence type="ECO:0000256" key="6">
    <source>
        <dbReference type="SAM" id="Coils"/>
    </source>
</evidence>
<evidence type="ECO:0000256" key="3">
    <source>
        <dbReference type="ARBA" id="ARBA00022833"/>
    </source>
</evidence>
<proteinExistence type="inferred from homology"/>
<dbReference type="GO" id="GO:0005789">
    <property type="term" value="C:endoplasmic reticulum membrane"/>
    <property type="evidence" value="ECO:0007669"/>
    <property type="project" value="TreeGrafter"/>
</dbReference>
<gene>
    <name evidence="8" type="ORF">THAOC_06008</name>
</gene>
<dbReference type="InterPro" id="IPR006597">
    <property type="entry name" value="Sel1-like"/>
</dbReference>
<keyword evidence="3" id="KW-0862">Zinc</keyword>
<dbReference type="PANTHER" id="PTHR11102:SF147">
    <property type="entry name" value="SEL1L ADAPTOR SUBUNIT OF ERAD E3 UBIQUITIN LIGASE"/>
    <property type="match status" value="1"/>
</dbReference>
<keyword evidence="9" id="KW-1185">Reference proteome</keyword>
<accession>K0TFS4</accession>